<organism evidence="3 4">
    <name type="scientific">Solihabitans fulvus</name>
    <dbReference type="NCBI Taxonomy" id="1892852"/>
    <lineage>
        <taxon>Bacteria</taxon>
        <taxon>Bacillati</taxon>
        <taxon>Actinomycetota</taxon>
        <taxon>Actinomycetes</taxon>
        <taxon>Pseudonocardiales</taxon>
        <taxon>Pseudonocardiaceae</taxon>
        <taxon>Solihabitans</taxon>
    </lineage>
</organism>
<comment type="caution">
    <text evidence="3">The sequence shown here is derived from an EMBL/GenBank/DDBJ whole genome shotgun (WGS) entry which is preliminary data.</text>
</comment>
<keyword evidence="4" id="KW-1185">Reference proteome</keyword>
<dbReference type="Pfam" id="PF13560">
    <property type="entry name" value="HTH_31"/>
    <property type="match status" value="1"/>
</dbReference>
<evidence type="ECO:0000313" key="4">
    <source>
        <dbReference type="Proteomes" id="UP000323454"/>
    </source>
</evidence>
<dbReference type="SMART" id="SM00530">
    <property type="entry name" value="HTH_XRE"/>
    <property type="match status" value="1"/>
</dbReference>
<dbReference type="PROSITE" id="PS50943">
    <property type="entry name" value="HTH_CROC1"/>
    <property type="match status" value="1"/>
</dbReference>
<dbReference type="CDD" id="cd00093">
    <property type="entry name" value="HTH_XRE"/>
    <property type="match status" value="1"/>
</dbReference>
<dbReference type="OrthoDB" id="6401124at2"/>
<feature type="domain" description="HTH cro/C1-type" evidence="2">
    <location>
        <begin position="36"/>
        <end position="91"/>
    </location>
</feature>
<protein>
    <submittedName>
        <fullName evidence="3">Helix-turn-helix transcriptional regulator</fullName>
    </submittedName>
</protein>
<dbReference type="InterPro" id="IPR050807">
    <property type="entry name" value="TransReg_Diox_bact_type"/>
</dbReference>
<dbReference type="GO" id="GO:0003700">
    <property type="term" value="F:DNA-binding transcription factor activity"/>
    <property type="evidence" value="ECO:0007669"/>
    <property type="project" value="TreeGrafter"/>
</dbReference>
<dbReference type="GO" id="GO:0005829">
    <property type="term" value="C:cytosol"/>
    <property type="evidence" value="ECO:0007669"/>
    <property type="project" value="TreeGrafter"/>
</dbReference>
<name>A0A5B2XD94_9PSEU</name>
<evidence type="ECO:0000259" key="2">
    <source>
        <dbReference type="PROSITE" id="PS50943"/>
    </source>
</evidence>
<evidence type="ECO:0000256" key="1">
    <source>
        <dbReference type="ARBA" id="ARBA00023125"/>
    </source>
</evidence>
<dbReference type="RefSeq" id="WP_149851042.1">
    <property type="nucleotide sequence ID" value="NZ_VUOB01000033.1"/>
</dbReference>
<accession>A0A5B2XD94</accession>
<dbReference type="InterPro" id="IPR010982">
    <property type="entry name" value="Lambda_DNA-bd_dom_sf"/>
</dbReference>
<dbReference type="SUPFAM" id="SSF47413">
    <property type="entry name" value="lambda repressor-like DNA-binding domains"/>
    <property type="match status" value="1"/>
</dbReference>
<reference evidence="3 4" key="2">
    <citation type="submission" date="2019-09" db="EMBL/GenBank/DDBJ databases">
        <authorList>
            <person name="Jin C."/>
        </authorList>
    </citation>
    <scope>NUCLEOTIDE SEQUENCE [LARGE SCALE GENOMIC DNA]</scope>
    <source>
        <strain evidence="3 4">AN110305</strain>
    </source>
</reference>
<dbReference type="EMBL" id="VUOB01000033">
    <property type="protein sequence ID" value="KAA2260989.1"/>
    <property type="molecule type" value="Genomic_DNA"/>
</dbReference>
<dbReference type="PANTHER" id="PTHR46797:SF1">
    <property type="entry name" value="METHYLPHOSPHONATE SYNTHASE"/>
    <property type="match status" value="1"/>
</dbReference>
<dbReference type="Gene3D" id="1.10.260.40">
    <property type="entry name" value="lambda repressor-like DNA-binding domains"/>
    <property type="match status" value="1"/>
</dbReference>
<keyword evidence="1" id="KW-0238">DNA-binding</keyword>
<dbReference type="AlphaFoldDB" id="A0A5B2XD94"/>
<reference evidence="3 4" key="1">
    <citation type="submission" date="2019-09" db="EMBL/GenBank/DDBJ databases">
        <title>Goodfellowia gen. nov., a new genus of the Pseudonocardineae related to Actinoalloteichus, containing Goodfellowia coeruleoviolacea gen. nov., comb. nov. gen. nov., comb. nov.</title>
        <authorList>
            <person name="Labeda D."/>
        </authorList>
    </citation>
    <scope>NUCLEOTIDE SEQUENCE [LARGE SCALE GENOMIC DNA]</scope>
    <source>
        <strain evidence="3 4">AN110305</strain>
    </source>
</reference>
<dbReference type="PANTHER" id="PTHR46797">
    <property type="entry name" value="HTH-TYPE TRANSCRIPTIONAL REGULATOR"/>
    <property type="match status" value="1"/>
</dbReference>
<proteinExistence type="predicted"/>
<evidence type="ECO:0000313" key="3">
    <source>
        <dbReference type="EMBL" id="KAA2260989.1"/>
    </source>
</evidence>
<dbReference type="GO" id="GO:0003677">
    <property type="term" value="F:DNA binding"/>
    <property type="evidence" value="ECO:0007669"/>
    <property type="project" value="UniProtKB-KW"/>
</dbReference>
<dbReference type="InterPro" id="IPR001387">
    <property type="entry name" value="Cro/C1-type_HTH"/>
</dbReference>
<dbReference type="Proteomes" id="UP000323454">
    <property type="component" value="Unassembled WGS sequence"/>
</dbReference>
<gene>
    <name evidence="3" type="ORF">F0L68_19560</name>
</gene>
<sequence>MTERTTWTELRKGLGVERAHPAYEAARIAFELGAEVRSLREQRGWSQTELAERAGMTQSAMARFEAGGTVPTLPVLERVAAALDMRLSVELTPA</sequence>